<gene>
    <name evidence="1" type="ORF">RISK_004550</name>
</gene>
<evidence type="ECO:0000313" key="2">
    <source>
        <dbReference type="Proteomes" id="UP000036367"/>
    </source>
</evidence>
<dbReference type="Proteomes" id="UP000036367">
    <property type="component" value="Unassembled WGS sequence"/>
</dbReference>
<dbReference type="PATRIC" id="fig|595434.4.peg.4321"/>
<reference evidence="1" key="1">
    <citation type="submission" date="2015-05" db="EMBL/GenBank/DDBJ databases">
        <title>Permanent draft genome of Rhodopirellula islandicus K833.</title>
        <authorList>
            <person name="Kizina J."/>
            <person name="Richter M."/>
            <person name="Glockner F.O."/>
            <person name="Harder J."/>
        </authorList>
    </citation>
    <scope>NUCLEOTIDE SEQUENCE [LARGE SCALE GENOMIC DNA]</scope>
    <source>
        <strain evidence="1">K833</strain>
    </source>
</reference>
<dbReference type="AlphaFoldDB" id="A0A0J1B9L8"/>
<dbReference type="RefSeq" id="WP_047815787.1">
    <property type="nucleotide sequence ID" value="NZ_LECT01000038.1"/>
</dbReference>
<dbReference type="STRING" id="595434.RISK_004550"/>
<dbReference type="SUPFAM" id="SSF53756">
    <property type="entry name" value="UDP-Glycosyltransferase/glycogen phosphorylase"/>
    <property type="match status" value="1"/>
</dbReference>
<dbReference type="Gene3D" id="3.40.50.2000">
    <property type="entry name" value="Glycogen Phosphorylase B"/>
    <property type="match status" value="2"/>
</dbReference>
<name>A0A0J1B9L8_RHOIS</name>
<accession>A0A0J1B9L8</accession>
<comment type="caution">
    <text evidence="1">The sequence shown here is derived from an EMBL/GenBank/DDBJ whole genome shotgun (WGS) entry which is preliminary data.</text>
</comment>
<dbReference type="GO" id="GO:0016740">
    <property type="term" value="F:transferase activity"/>
    <property type="evidence" value="ECO:0007669"/>
    <property type="project" value="UniProtKB-KW"/>
</dbReference>
<protein>
    <submittedName>
        <fullName evidence="1">Glycosyltransferase</fullName>
    </submittedName>
</protein>
<evidence type="ECO:0000313" key="1">
    <source>
        <dbReference type="EMBL" id="KLU03238.1"/>
    </source>
</evidence>
<dbReference type="OrthoDB" id="271062at2"/>
<sequence>MRFSPLARQAIQDGHQLTLIVRDSKRTRNLLSTYRLNHENISVIESPAWPRCPRDQLRLPNCLSQIAWNLGFFDQTATNQQIRWWRDRMHELRPELVVQDFGVTAGLVAWTLGIPTLRIGTGYTCAPRTKIPVSIPALLDVSSDSRTTTNQSAWESLRERIRTGCQTNDLNPPDRWHEIINGCEEDRIATVALLDPYAPVRTNARYCGVWPAASSAMNRSDRWATAIAYLKPFPAWELFFSALRQCGVRVDLVPDGVDASLLRTCDPAWVRVLDRFVPIEKAAQNQRHLINNGNHGTSALALLSGMAVITCPLFLEQRLTADAIETAGLGLRVNLQRPQYFLQRLDEAFGSNAFNENARNFSTSQRQLFLNAAPDRLTLVKH</sequence>
<organism evidence="1 2">
    <name type="scientific">Rhodopirellula islandica</name>
    <dbReference type="NCBI Taxonomy" id="595434"/>
    <lineage>
        <taxon>Bacteria</taxon>
        <taxon>Pseudomonadati</taxon>
        <taxon>Planctomycetota</taxon>
        <taxon>Planctomycetia</taxon>
        <taxon>Pirellulales</taxon>
        <taxon>Pirellulaceae</taxon>
        <taxon>Rhodopirellula</taxon>
    </lineage>
</organism>
<proteinExistence type="predicted"/>
<keyword evidence="2" id="KW-1185">Reference proteome</keyword>
<dbReference type="EMBL" id="LECT01000038">
    <property type="protein sequence ID" value="KLU03238.1"/>
    <property type="molecule type" value="Genomic_DNA"/>
</dbReference>